<dbReference type="Gene3D" id="1.20.1250.20">
    <property type="entry name" value="MFS general substrate transporter like domains"/>
    <property type="match status" value="1"/>
</dbReference>
<dbReference type="InterPro" id="IPR036259">
    <property type="entry name" value="MFS_trans_sf"/>
</dbReference>
<feature type="transmembrane region" description="Helical" evidence="6">
    <location>
        <begin position="266"/>
        <end position="286"/>
    </location>
</feature>
<dbReference type="PROSITE" id="PS00217">
    <property type="entry name" value="SUGAR_TRANSPORT_2"/>
    <property type="match status" value="1"/>
</dbReference>
<dbReference type="GO" id="GO:0022857">
    <property type="term" value="F:transmembrane transporter activity"/>
    <property type="evidence" value="ECO:0007669"/>
    <property type="project" value="InterPro"/>
</dbReference>
<dbReference type="EMBL" id="UINC01067853">
    <property type="protein sequence ID" value="SVB99929.1"/>
    <property type="molecule type" value="Genomic_DNA"/>
</dbReference>
<dbReference type="SUPFAM" id="SSF103473">
    <property type="entry name" value="MFS general substrate transporter"/>
    <property type="match status" value="1"/>
</dbReference>
<organism evidence="8">
    <name type="scientific">marine metagenome</name>
    <dbReference type="NCBI Taxonomy" id="408172"/>
    <lineage>
        <taxon>unclassified sequences</taxon>
        <taxon>metagenomes</taxon>
        <taxon>ecological metagenomes</taxon>
    </lineage>
</organism>
<evidence type="ECO:0000256" key="6">
    <source>
        <dbReference type="SAM" id="Phobius"/>
    </source>
</evidence>
<protein>
    <recommendedName>
        <fullName evidence="7">Major facilitator superfamily (MFS) profile domain-containing protein</fullName>
    </recommendedName>
</protein>
<sequence length="315" mass="34051">MSAAVGTSENLSHDVIDRGGITGQQILLIGLCLFFNMLDGFDITAMAVVASAVSTELVLTADKLGWIFSFALAGMMAGAMFLAPVADIIGRKKLIIISLALIGVSIVFTATATTLTEFITLRFISGLGAGAMLASQAALAAEYSPTKYKALSVCVVTSGYPLGAMMTSVVAAYVMPDYGWRGMFWFGGLLTLAMILVALLLIPESLKYLFTRRPPGALQRINRILEKLKKPTIEEMPEVLSEQEEQLGFVEGVLELLSKEQRTKTLTLWAAFLMCFSTLYFLMSWIPKLMEDSGFAASVGRDAFFLFNLGGVMGI</sequence>
<feature type="transmembrane region" description="Helical" evidence="6">
    <location>
        <begin position="64"/>
        <end position="82"/>
    </location>
</feature>
<dbReference type="InterPro" id="IPR011701">
    <property type="entry name" value="MFS"/>
</dbReference>
<gene>
    <name evidence="8" type="ORF">METZ01_LOCUS252783</name>
</gene>
<evidence type="ECO:0000256" key="4">
    <source>
        <dbReference type="ARBA" id="ARBA00022989"/>
    </source>
</evidence>
<feature type="transmembrane region" description="Helical" evidence="6">
    <location>
        <begin position="182"/>
        <end position="202"/>
    </location>
</feature>
<feature type="transmembrane region" description="Helical" evidence="6">
    <location>
        <begin position="94"/>
        <end position="113"/>
    </location>
</feature>
<comment type="subcellular location">
    <subcellularLocation>
        <location evidence="1">Membrane</location>
        <topology evidence="1">Multi-pass membrane protein</topology>
    </subcellularLocation>
</comment>
<dbReference type="PROSITE" id="PS00216">
    <property type="entry name" value="SUGAR_TRANSPORT_1"/>
    <property type="match status" value="1"/>
</dbReference>
<accession>A0A382IKW5</accession>
<dbReference type="PROSITE" id="PS50850">
    <property type="entry name" value="MFS"/>
    <property type="match status" value="1"/>
</dbReference>
<evidence type="ECO:0000313" key="8">
    <source>
        <dbReference type="EMBL" id="SVB99929.1"/>
    </source>
</evidence>
<keyword evidence="5 6" id="KW-0472">Membrane</keyword>
<dbReference type="Pfam" id="PF07690">
    <property type="entry name" value="MFS_1"/>
    <property type="match status" value="1"/>
</dbReference>
<feature type="domain" description="Major facilitator superfamily (MFS) profile" evidence="7">
    <location>
        <begin position="28"/>
        <end position="315"/>
    </location>
</feature>
<proteinExistence type="predicted"/>
<dbReference type="AlphaFoldDB" id="A0A382IKW5"/>
<evidence type="ECO:0000259" key="7">
    <source>
        <dbReference type="PROSITE" id="PS50850"/>
    </source>
</evidence>
<evidence type="ECO:0000256" key="2">
    <source>
        <dbReference type="ARBA" id="ARBA00022448"/>
    </source>
</evidence>
<dbReference type="InterPro" id="IPR020846">
    <property type="entry name" value="MFS_dom"/>
</dbReference>
<feature type="transmembrane region" description="Helical" evidence="6">
    <location>
        <begin position="153"/>
        <end position="176"/>
    </location>
</feature>
<feature type="non-terminal residue" evidence="8">
    <location>
        <position position="315"/>
    </location>
</feature>
<keyword evidence="4 6" id="KW-1133">Transmembrane helix</keyword>
<reference evidence="8" key="1">
    <citation type="submission" date="2018-05" db="EMBL/GenBank/DDBJ databases">
        <authorList>
            <person name="Lanie J.A."/>
            <person name="Ng W.-L."/>
            <person name="Kazmierczak K.M."/>
            <person name="Andrzejewski T.M."/>
            <person name="Davidsen T.M."/>
            <person name="Wayne K.J."/>
            <person name="Tettelin H."/>
            <person name="Glass J.I."/>
            <person name="Rusch D."/>
            <person name="Podicherti R."/>
            <person name="Tsui H.-C.T."/>
            <person name="Winkler M.E."/>
        </authorList>
    </citation>
    <scope>NUCLEOTIDE SEQUENCE</scope>
</reference>
<keyword evidence="2" id="KW-0813">Transport</keyword>
<name>A0A382IKW5_9ZZZZ</name>
<evidence type="ECO:0000256" key="3">
    <source>
        <dbReference type="ARBA" id="ARBA00022692"/>
    </source>
</evidence>
<evidence type="ECO:0000256" key="5">
    <source>
        <dbReference type="ARBA" id="ARBA00023136"/>
    </source>
</evidence>
<dbReference type="GO" id="GO:0016020">
    <property type="term" value="C:membrane"/>
    <property type="evidence" value="ECO:0007669"/>
    <property type="project" value="UniProtKB-SubCell"/>
</dbReference>
<feature type="transmembrane region" description="Helical" evidence="6">
    <location>
        <begin position="119"/>
        <end position="141"/>
    </location>
</feature>
<dbReference type="InterPro" id="IPR005829">
    <property type="entry name" value="Sugar_transporter_CS"/>
</dbReference>
<evidence type="ECO:0000256" key="1">
    <source>
        <dbReference type="ARBA" id="ARBA00004141"/>
    </source>
</evidence>
<feature type="transmembrane region" description="Helical" evidence="6">
    <location>
        <begin position="26"/>
        <end position="52"/>
    </location>
</feature>
<dbReference type="PANTHER" id="PTHR23511">
    <property type="entry name" value="SYNAPTIC VESICLE GLYCOPROTEIN 2"/>
    <property type="match status" value="1"/>
</dbReference>
<dbReference type="PANTHER" id="PTHR23511:SF34">
    <property type="entry name" value="SYNAPTIC VESICLE GLYCOPROTEIN 2"/>
    <property type="match status" value="1"/>
</dbReference>
<keyword evidence="3 6" id="KW-0812">Transmembrane</keyword>